<dbReference type="GO" id="GO:0004190">
    <property type="term" value="F:aspartic-type endopeptidase activity"/>
    <property type="evidence" value="ECO:0007669"/>
    <property type="project" value="InterPro"/>
</dbReference>
<comment type="similarity">
    <text evidence="1">Belongs to the peptidase A24 family.</text>
</comment>
<keyword evidence="2" id="KW-0472">Membrane</keyword>
<evidence type="ECO:0000313" key="5">
    <source>
        <dbReference type="Proteomes" id="UP000176424"/>
    </source>
</evidence>
<dbReference type="AlphaFoldDB" id="A0A1F4ZRZ0"/>
<reference evidence="4 5" key="1">
    <citation type="journal article" date="2016" name="Nat. Commun.">
        <title>Thousands of microbial genomes shed light on interconnected biogeochemical processes in an aquifer system.</title>
        <authorList>
            <person name="Anantharaman K."/>
            <person name="Brown C.T."/>
            <person name="Hug L.A."/>
            <person name="Sharon I."/>
            <person name="Castelle C.J."/>
            <person name="Probst A.J."/>
            <person name="Thomas B.C."/>
            <person name="Singh A."/>
            <person name="Wilkins M.J."/>
            <person name="Karaoz U."/>
            <person name="Brodie E.L."/>
            <person name="Williams K.H."/>
            <person name="Hubbard S.S."/>
            <person name="Banfield J.F."/>
        </authorList>
    </citation>
    <scope>NUCLEOTIDE SEQUENCE [LARGE SCALE GENOMIC DNA]</scope>
</reference>
<comment type="caution">
    <text evidence="4">The sequence shown here is derived from an EMBL/GenBank/DDBJ whole genome shotgun (WGS) entry which is preliminary data.</text>
</comment>
<dbReference type="InterPro" id="IPR050882">
    <property type="entry name" value="Prepilin_peptidase/N-MTase"/>
</dbReference>
<dbReference type="InterPro" id="IPR000045">
    <property type="entry name" value="Prepilin_IV_endopep_pep"/>
</dbReference>
<feature type="domain" description="Prepilin type IV endopeptidase peptidase" evidence="3">
    <location>
        <begin position="11"/>
        <end position="109"/>
    </location>
</feature>
<sequence>MSGQTILLFGILWVTTIIAVMDWETKLVSEAIVITWAVLVLMSVGLSLSPLVGVVTGVGIIGGIWAATKGKAMGFGDVEIAAVMGYWLGWQNTLVGLWLAFVTGAIVGVYQIIKGKKKLKSEIAFGPFLVIGAWMAYFWGDTIIRWMGFPY</sequence>
<accession>A0A1F4ZRZ0</accession>
<evidence type="ECO:0000259" key="3">
    <source>
        <dbReference type="Pfam" id="PF01478"/>
    </source>
</evidence>
<dbReference type="EMBL" id="MEXR01000046">
    <property type="protein sequence ID" value="OGD08878.1"/>
    <property type="molecule type" value="Genomic_DNA"/>
</dbReference>
<evidence type="ECO:0000256" key="1">
    <source>
        <dbReference type="ARBA" id="ARBA00005801"/>
    </source>
</evidence>
<dbReference type="Proteomes" id="UP000176424">
    <property type="component" value="Unassembled WGS sequence"/>
</dbReference>
<proteinExistence type="inferred from homology"/>
<organism evidence="4 5">
    <name type="scientific">Candidatus Amesbacteria bacterium RIFOXYB1_FULL_44_23</name>
    <dbReference type="NCBI Taxonomy" id="1797263"/>
    <lineage>
        <taxon>Bacteria</taxon>
        <taxon>Candidatus Amesiibacteriota</taxon>
    </lineage>
</organism>
<feature type="transmembrane region" description="Helical" evidence="2">
    <location>
        <begin position="6"/>
        <end position="24"/>
    </location>
</feature>
<name>A0A1F4ZRZ0_9BACT</name>
<evidence type="ECO:0000313" key="4">
    <source>
        <dbReference type="EMBL" id="OGD08878.1"/>
    </source>
</evidence>
<keyword evidence="2" id="KW-0812">Transmembrane</keyword>
<dbReference type="PANTHER" id="PTHR30487:SF0">
    <property type="entry name" value="PREPILIN LEADER PEPTIDASE_N-METHYLTRANSFERASE-RELATED"/>
    <property type="match status" value="1"/>
</dbReference>
<feature type="transmembrane region" description="Helical" evidence="2">
    <location>
        <begin position="87"/>
        <end position="110"/>
    </location>
</feature>
<feature type="transmembrane region" description="Helical" evidence="2">
    <location>
        <begin position="36"/>
        <end position="67"/>
    </location>
</feature>
<dbReference type="Gene3D" id="1.20.120.1220">
    <property type="match status" value="1"/>
</dbReference>
<dbReference type="Pfam" id="PF01478">
    <property type="entry name" value="Peptidase_A24"/>
    <property type="match status" value="1"/>
</dbReference>
<dbReference type="PANTHER" id="PTHR30487">
    <property type="entry name" value="TYPE 4 PREPILIN-LIKE PROTEINS LEADER PEPTIDE-PROCESSING ENZYME"/>
    <property type="match status" value="1"/>
</dbReference>
<feature type="transmembrane region" description="Helical" evidence="2">
    <location>
        <begin position="122"/>
        <end position="140"/>
    </location>
</feature>
<gene>
    <name evidence="4" type="ORF">A2397_05945</name>
</gene>
<protein>
    <recommendedName>
        <fullName evidence="3">Prepilin type IV endopeptidase peptidase domain-containing protein</fullName>
    </recommendedName>
</protein>
<dbReference type="STRING" id="1797263.A2397_05945"/>
<evidence type="ECO:0000256" key="2">
    <source>
        <dbReference type="SAM" id="Phobius"/>
    </source>
</evidence>
<dbReference type="GO" id="GO:0005886">
    <property type="term" value="C:plasma membrane"/>
    <property type="evidence" value="ECO:0007669"/>
    <property type="project" value="TreeGrafter"/>
</dbReference>
<dbReference type="GO" id="GO:0006465">
    <property type="term" value="P:signal peptide processing"/>
    <property type="evidence" value="ECO:0007669"/>
    <property type="project" value="TreeGrafter"/>
</dbReference>
<keyword evidence="2" id="KW-1133">Transmembrane helix</keyword>